<dbReference type="PANTHER" id="PTHR30511:SF0">
    <property type="entry name" value="ALANINE RACEMASE, CATABOLIC-RELATED"/>
    <property type="match status" value="1"/>
</dbReference>
<keyword evidence="2 4" id="KW-0663">Pyridoxal phosphate</keyword>
<feature type="domain" description="Alanine racemase C-terminal" evidence="5">
    <location>
        <begin position="246"/>
        <end position="375"/>
    </location>
</feature>
<dbReference type="PROSITE" id="PS00395">
    <property type="entry name" value="ALANINE_RACEMASE"/>
    <property type="match status" value="1"/>
</dbReference>
<dbReference type="RefSeq" id="WP_345587796.1">
    <property type="nucleotide sequence ID" value="NZ_BAABJG010000014.1"/>
</dbReference>
<dbReference type="Pfam" id="PF00842">
    <property type="entry name" value="Ala_racemase_C"/>
    <property type="match status" value="1"/>
</dbReference>
<evidence type="ECO:0000256" key="2">
    <source>
        <dbReference type="ARBA" id="ARBA00022898"/>
    </source>
</evidence>
<dbReference type="PRINTS" id="PR00992">
    <property type="entry name" value="ALARACEMASE"/>
</dbReference>
<evidence type="ECO:0000313" key="7">
    <source>
        <dbReference type="Proteomes" id="UP001597180"/>
    </source>
</evidence>
<feature type="binding site" evidence="4">
    <location>
        <position position="136"/>
    </location>
    <ligand>
        <name>substrate</name>
    </ligand>
</feature>
<feature type="active site" description="Proton acceptor; specific for L-alanine" evidence="4">
    <location>
        <position position="267"/>
    </location>
</feature>
<comment type="catalytic activity">
    <reaction evidence="4">
        <text>L-alanine = D-alanine</text>
        <dbReference type="Rhea" id="RHEA:20249"/>
        <dbReference type="ChEBI" id="CHEBI:57416"/>
        <dbReference type="ChEBI" id="CHEBI:57972"/>
        <dbReference type="EC" id="5.1.1.1"/>
    </reaction>
</comment>
<evidence type="ECO:0000256" key="1">
    <source>
        <dbReference type="ARBA" id="ARBA00001933"/>
    </source>
</evidence>
<comment type="cofactor">
    <cofactor evidence="1 4">
        <name>pyridoxal 5'-phosphate</name>
        <dbReference type="ChEBI" id="CHEBI:597326"/>
    </cofactor>
</comment>
<evidence type="ECO:0000256" key="3">
    <source>
        <dbReference type="ARBA" id="ARBA00023235"/>
    </source>
</evidence>
<dbReference type="InterPro" id="IPR020622">
    <property type="entry name" value="Ala_racemase_pyridoxalP-BS"/>
</dbReference>
<accession>A0ABW3UU43</accession>
<feature type="active site" description="Proton acceptor; specific for D-alanine" evidence="4">
    <location>
        <position position="38"/>
    </location>
</feature>
<comment type="similarity">
    <text evidence="4">Belongs to the alanine racemase family.</text>
</comment>
<keyword evidence="3 4" id="KW-0413">Isomerase</keyword>
<feature type="modified residue" description="N6-(pyridoxal phosphate)lysine" evidence="4">
    <location>
        <position position="38"/>
    </location>
</feature>
<dbReference type="InterPro" id="IPR029066">
    <property type="entry name" value="PLP-binding_barrel"/>
</dbReference>
<comment type="pathway">
    <text evidence="4">Amino-acid biosynthesis; D-alanine biosynthesis; D-alanine from L-alanine: step 1/1.</text>
</comment>
<name>A0ABW3UU43_9BACL</name>
<keyword evidence="7" id="KW-1185">Reference proteome</keyword>
<evidence type="ECO:0000256" key="4">
    <source>
        <dbReference type="HAMAP-Rule" id="MF_01201"/>
    </source>
</evidence>
<dbReference type="SUPFAM" id="SSF50621">
    <property type="entry name" value="Alanine racemase C-terminal domain-like"/>
    <property type="match status" value="1"/>
</dbReference>
<dbReference type="InterPro" id="IPR011079">
    <property type="entry name" value="Ala_racemase_C"/>
</dbReference>
<evidence type="ECO:0000313" key="6">
    <source>
        <dbReference type="EMBL" id="MFD1223794.1"/>
    </source>
</evidence>
<dbReference type="InterPro" id="IPR001608">
    <property type="entry name" value="Ala_racemase_N"/>
</dbReference>
<dbReference type="EMBL" id="JBHTLU010000036">
    <property type="protein sequence ID" value="MFD1223794.1"/>
    <property type="molecule type" value="Genomic_DNA"/>
</dbReference>
<dbReference type="InterPro" id="IPR000821">
    <property type="entry name" value="Ala_racemase"/>
</dbReference>
<comment type="caution">
    <text evidence="6">The sequence shown here is derived from an EMBL/GenBank/DDBJ whole genome shotgun (WGS) entry which is preliminary data.</text>
</comment>
<dbReference type="GO" id="GO:0008784">
    <property type="term" value="F:alanine racemase activity"/>
    <property type="evidence" value="ECO:0007669"/>
    <property type="project" value="UniProtKB-EC"/>
</dbReference>
<evidence type="ECO:0000259" key="5">
    <source>
        <dbReference type="SMART" id="SM01005"/>
    </source>
</evidence>
<dbReference type="SMART" id="SM01005">
    <property type="entry name" value="Ala_racemase_C"/>
    <property type="match status" value="1"/>
</dbReference>
<dbReference type="Gene3D" id="3.20.20.10">
    <property type="entry name" value="Alanine racemase"/>
    <property type="match status" value="1"/>
</dbReference>
<dbReference type="HAMAP" id="MF_01201">
    <property type="entry name" value="Ala_racemase"/>
    <property type="match status" value="1"/>
</dbReference>
<sequence>MYSYRDTRAEVSLDAIAFNTAWFKQKIGDSCRMMAVVKADAYGHGAVETAKAAVAAGADYLGVAIVDEALQLRKAGIECPILVLGYTAPRAVQAAIRHRIALTVFTNEVLDCVMDCSYRLQQPAVLHIKIDTGMSRLGITEEDEVLAFVRKAGRSPYIRVEGIFTHFAQADHDDTSYTWRQYEAFDAILGRLKQEGLSIPIAHCCNSAAAQRFPSMHMDMVRIGISLYGLIPSPGMKGAAVGLRQAFQLKSSVASLKQIPAGQPISYGGTFRPERESMIAVIPIGYADGLSRALSNRGSVLIHGHRAPIVGTICMDQTMLDVTDMEDVRVGDEVILYGGTEGSCGISMDEAAALQQTINYEIVCTVGRRVPRLYLRDGQVIGYSSTLLDAAF</sequence>
<dbReference type="NCBIfam" id="TIGR00492">
    <property type="entry name" value="alr"/>
    <property type="match status" value="1"/>
</dbReference>
<dbReference type="CDD" id="cd00430">
    <property type="entry name" value="PLPDE_III_AR"/>
    <property type="match status" value="1"/>
</dbReference>
<proteinExistence type="inferred from homology"/>
<dbReference type="Proteomes" id="UP001597180">
    <property type="component" value="Unassembled WGS sequence"/>
</dbReference>
<comment type="function">
    <text evidence="4">Catalyzes the interconversion of L-alanine and D-alanine. May also act on other amino acids.</text>
</comment>
<dbReference type="PANTHER" id="PTHR30511">
    <property type="entry name" value="ALANINE RACEMASE"/>
    <property type="match status" value="1"/>
</dbReference>
<dbReference type="EC" id="5.1.1.1" evidence="4"/>
<dbReference type="Pfam" id="PF01168">
    <property type="entry name" value="Ala_racemase_N"/>
    <property type="match status" value="1"/>
</dbReference>
<reference evidence="7" key="1">
    <citation type="journal article" date="2019" name="Int. J. Syst. Evol. Microbiol.">
        <title>The Global Catalogue of Microorganisms (GCM) 10K type strain sequencing project: providing services to taxonomists for standard genome sequencing and annotation.</title>
        <authorList>
            <consortium name="The Broad Institute Genomics Platform"/>
            <consortium name="The Broad Institute Genome Sequencing Center for Infectious Disease"/>
            <person name="Wu L."/>
            <person name="Ma J."/>
        </authorList>
    </citation>
    <scope>NUCLEOTIDE SEQUENCE [LARGE SCALE GENOMIC DNA]</scope>
    <source>
        <strain evidence="7">CCUG 53270</strain>
    </source>
</reference>
<dbReference type="SUPFAM" id="SSF51419">
    <property type="entry name" value="PLP-binding barrel"/>
    <property type="match status" value="1"/>
</dbReference>
<protein>
    <recommendedName>
        <fullName evidence="4">Alanine racemase</fullName>
        <ecNumber evidence="4">5.1.1.1</ecNumber>
    </recommendedName>
</protein>
<feature type="binding site" evidence="4">
    <location>
        <position position="315"/>
    </location>
    <ligand>
        <name>substrate</name>
    </ligand>
</feature>
<organism evidence="6 7">
    <name type="scientific">Paenibacillus vulneris</name>
    <dbReference type="NCBI Taxonomy" id="1133364"/>
    <lineage>
        <taxon>Bacteria</taxon>
        <taxon>Bacillati</taxon>
        <taxon>Bacillota</taxon>
        <taxon>Bacilli</taxon>
        <taxon>Bacillales</taxon>
        <taxon>Paenibacillaceae</taxon>
        <taxon>Paenibacillus</taxon>
    </lineage>
</organism>
<gene>
    <name evidence="6" type="primary">alr</name>
    <name evidence="6" type="ORF">ACFQ4B_27090</name>
</gene>
<dbReference type="Gene3D" id="2.40.37.10">
    <property type="entry name" value="Lyase, Ornithine Decarboxylase, Chain A, domain 1"/>
    <property type="match status" value="1"/>
</dbReference>
<dbReference type="InterPro" id="IPR009006">
    <property type="entry name" value="Ala_racemase/Decarboxylase_C"/>
</dbReference>